<evidence type="ECO:0000256" key="1">
    <source>
        <dbReference type="SAM" id="MobiDB-lite"/>
    </source>
</evidence>
<keyword evidence="3" id="KW-1185">Reference proteome</keyword>
<reference evidence="3" key="1">
    <citation type="journal article" date="2018" name="Nat. Microbiol.">
        <title>Leveraging single-cell genomics to expand the fungal tree of life.</title>
        <authorList>
            <person name="Ahrendt S.R."/>
            <person name="Quandt C.A."/>
            <person name="Ciobanu D."/>
            <person name="Clum A."/>
            <person name="Salamov A."/>
            <person name="Andreopoulos B."/>
            <person name="Cheng J.F."/>
            <person name="Woyke T."/>
            <person name="Pelin A."/>
            <person name="Henrissat B."/>
            <person name="Reynolds N.K."/>
            <person name="Benny G.L."/>
            <person name="Smith M.E."/>
            <person name="James T.Y."/>
            <person name="Grigoriev I.V."/>
        </authorList>
    </citation>
    <scope>NUCLEOTIDE SEQUENCE [LARGE SCALE GENOMIC DNA]</scope>
    <source>
        <strain evidence="3">RSA 1356</strain>
    </source>
</reference>
<dbReference type="AlphaFoldDB" id="A0A4P9XWI8"/>
<organism evidence="2 3">
    <name type="scientific">Thamnocephalis sphaerospora</name>
    <dbReference type="NCBI Taxonomy" id="78915"/>
    <lineage>
        <taxon>Eukaryota</taxon>
        <taxon>Fungi</taxon>
        <taxon>Fungi incertae sedis</taxon>
        <taxon>Zoopagomycota</taxon>
        <taxon>Zoopagomycotina</taxon>
        <taxon>Zoopagomycetes</taxon>
        <taxon>Zoopagales</taxon>
        <taxon>Sigmoideomycetaceae</taxon>
        <taxon>Thamnocephalis</taxon>
    </lineage>
</organism>
<evidence type="ECO:0000313" key="2">
    <source>
        <dbReference type="EMBL" id="RKP10715.1"/>
    </source>
</evidence>
<dbReference type="Proteomes" id="UP000271241">
    <property type="component" value="Unassembled WGS sequence"/>
</dbReference>
<name>A0A4P9XWI8_9FUNG</name>
<dbReference type="EMBL" id="KZ992440">
    <property type="protein sequence ID" value="RKP10715.1"/>
    <property type="molecule type" value="Genomic_DNA"/>
</dbReference>
<feature type="region of interest" description="Disordered" evidence="1">
    <location>
        <begin position="1"/>
        <end position="21"/>
    </location>
</feature>
<sequence>MSLAATEAQIREGGNTQQDEQWCGRAMADNTWHATRHPGQHGDIANAATSVCYTFSHHEHGQVGGQTIAAAVARKCILAHSHGFPTALAKINITMTKRKRCVLAHKQHHPRASLGAVVVVVLPDRPLPVQYTASASHAPCSYVLHPQRHLLLPPHCVASRENTERAWYPADDAYVRAYVGVDPADETRTAAANVAAKWMERADRQPEWKA</sequence>
<evidence type="ECO:0000313" key="3">
    <source>
        <dbReference type="Proteomes" id="UP000271241"/>
    </source>
</evidence>
<protein>
    <submittedName>
        <fullName evidence="2">Uncharacterized protein</fullName>
    </submittedName>
</protein>
<gene>
    <name evidence="2" type="ORF">THASP1DRAFT_21629</name>
</gene>
<accession>A0A4P9XWI8</accession>
<proteinExistence type="predicted"/>